<accession>A0A8S1RNE3</accession>
<name>A0A8S1RNE3_9CILI</name>
<keyword evidence="1" id="KW-0175">Coiled coil</keyword>
<protein>
    <submittedName>
        <fullName evidence="2">Uncharacterized protein</fullName>
    </submittedName>
</protein>
<sequence length="394" mass="47060">MGFSIEASKQVLIEIKNKIEDAIEKVIGIEEKILKEKQQLKEVKLPKLKQYWTWEECTLLNSNEINKCQAFDAEPPQDAFEKEDVIVIQEQISEQQTDVIEEKNEKAQEDNNEKFRNIFKTSKLSNLIQINLQKPFRNLLFAHNFTTEQQSYLVLNRFFKNIKCLGQFFKSVDLFMKNYIQFQLKQKKSLNLKTKLFYQQMISQQTYTSKMIRFLSKVLQKFMNVNYLMVKIMNRNCHQPKNKKKQQLQNNWKKIKKNNKQLCNKLILFNLWLIKLNLLAQQQKEESYVQTFFQQFLSIPEFKGKLVQAVKDIINNIFTLSYTEQRDYCFKIYIFNQVFIIKPAGFISLLSMFKQYASLDSKEYYPNILSHLKQIAKFIHNVDSSHFNKFLDAN</sequence>
<proteinExistence type="predicted"/>
<feature type="coiled-coil region" evidence="1">
    <location>
        <begin position="5"/>
        <end position="39"/>
    </location>
</feature>
<dbReference type="Proteomes" id="UP000692954">
    <property type="component" value="Unassembled WGS sequence"/>
</dbReference>
<keyword evidence="3" id="KW-1185">Reference proteome</keyword>
<evidence type="ECO:0000313" key="2">
    <source>
        <dbReference type="EMBL" id="CAD8130181.1"/>
    </source>
</evidence>
<evidence type="ECO:0000256" key="1">
    <source>
        <dbReference type="SAM" id="Coils"/>
    </source>
</evidence>
<reference evidence="2" key="1">
    <citation type="submission" date="2021-01" db="EMBL/GenBank/DDBJ databases">
        <authorList>
            <consortium name="Genoscope - CEA"/>
            <person name="William W."/>
        </authorList>
    </citation>
    <scope>NUCLEOTIDE SEQUENCE</scope>
</reference>
<dbReference type="AlphaFoldDB" id="A0A8S1RNE3"/>
<dbReference type="EMBL" id="CAJJDN010000268">
    <property type="protein sequence ID" value="CAD8130181.1"/>
    <property type="molecule type" value="Genomic_DNA"/>
</dbReference>
<comment type="caution">
    <text evidence="2">The sequence shown here is derived from an EMBL/GenBank/DDBJ whole genome shotgun (WGS) entry which is preliminary data.</text>
</comment>
<organism evidence="2 3">
    <name type="scientific">Paramecium sonneborni</name>
    <dbReference type="NCBI Taxonomy" id="65129"/>
    <lineage>
        <taxon>Eukaryota</taxon>
        <taxon>Sar</taxon>
        <taxon>Alveolata</taxon>
        <taxon>Ciliophora</taxon>
        <taxon>Intramacronucleata</taxon>
        <taxon>Oligohymenophorea</taxon>
        <taxon>Peniculida</taxon>
        <taxon>Parameciidae</taxon>
        <taxon>Paramecium</taxon>
    </lineage>
</organism>
<evidence type="ECO:0000313" key="3">
    <source>
        <dbReference type="Proteomes" id="UP000692954"/>
    </source>
</evidence>
<gene>
    <name evidence="2" type="ORF">PSON_ATCC_30995.1.T2680007</name>
</gene>